<dbReference type="InterPro" id="IPR036638">
    <property type="entry name" value="HLH_DNA-bd_sf"/>
</dbReference>
<dbReference type="RefSeq" id="XP_031867790.1">
    <property type="nucleotide sequence ID" value="XM_032015521.1"/>
</dbReference>
<keyword evidence="5" id="KW-1185">Reference proteome</keyword>
<evidence type="ECO:0000259" key="3">
    <source>
        <dbReference type="PROSITE" id="PS50888"/>
    </source>
</evidence>
<dbReference type="STRING" id="2656787.A0A370THZ4"/>
<dbReference type="Pfam" id="PF00010">
    <property type="entry name" value="HLH"/>
    <property type="match status" value="1"/>
</dbReference>
<keyword evidence="1" id="KW-0175">Coiled coil</keyword>
<accession>A0A370THZ4</accession>
<feature type="coiled-coil region" evidence="1">
    <location>
        <begin position="286"/>
        <end position="320"/>
    </location>
</feature>
<dbReference type="AlphaFoldDB" id="A0A370THZ4"/>
<dbReference type="PROSITE" id="PS50888">
    <property type="entry name" value="BHLH"/>
    <property type="match status" value="1"/>
</dbReference>
<reference evidence="4 5" key="1">
    <citation type="journal article" date="2018" name="IMA Fungus">
        <title>IMA Genome-F 9: Draft genome sequence of Annulohypoxylon stygium, Aspergillus mulundensis, Berkeleyomyces basicola (syn. Thielaviopsis basicola), Ceratocystis smalleyi, two Cercospora beticola strains, Coleophoma cylindrospora, Fusarium fracticaudum, Phialophora cf. hyalina, and Morchella septimelata.</title>
        <authorList>
            <person name="Wingfield B.D."/>
            <person name="Bills G.F."/>
            <person name="Dong Y."/>
            <person name="Huang W."/>
            <person name="Nel W.J."/>
            <person name="Swalarsk-Parry B.S."/>
            <person name="Vaghefi N."/>
            <person name="Wilken P.M."/>
            <person name="An Z."/>
            <person name="de Beer Z.W."/>
            <person name="De Vos L."/>
            <person name="Chen L."/>
            <person name="Duong T.A."/>
            <person name="Gao Y."/>
            <person name="Hammerbacher A."/>
            <person name="Kikkert J.R."/>
            <person name="Li Y."/>
            <person name="Li H."/>
            <person name="Li K."/>
            <person name="Li Q."/>
            <person name="Liu X."/>
            <person name="Ma X."/>
            <person name="Naidoo K."/>
            <person name="Pethybridge S.J."/>
            <person name="Sun J."/>
            <person name="Steenkamp E.T."/>
            <person name="van der Nest M.A."/>
            <person name="van Wyk S."/>
            <person name="Wingfield M.J."/>
            <person name="Xiong C."/>
            <person name="Yue Q."/>
            <person name="Zhang X."/>
        </authorList>
    </citation>
    <scope>NUCLEOTIDE SEQUENCE [LARGE SCALE GENOMIC DNA]</scope>
    <source>
        <strain evidence="4 5">BP 5553</strain>
    </source>
</reference>
<feature type="compositionally biased region" description="Basic and acidic residues" evidence="2">
    <location>
        <begin position="162"/>
        <end position="175"/>
    </location>
</feature>
<proteinExistence type="predicted"/>
<dbReference type="SUPFAM" id="SSF47459">
    <property type="entry name" value="HLH, helix-loop-helix DNA-binding domain"/>
    <property type="match status" value="1"/>
</dbReference>
<dbReference type="InterPro" id="IPR011598">
    <property type="entry name" value="bHLH_dom"/>
</dbReference>
<dbReference type="Proteomes" id="UP000254866">
    <property type="component" value="Unassembled WGS sequence"/>
</dbReference>
<evidence type="ECO:0000313" key="4">
    <source>
        <dbReference type="EMBL" id="RDL34967.1"/>
    </source>
</evidence>
<name>A0A370THZ4_9HELO</name>
<evidence type="ECO:0000256" key="2">
    <source>
        <dbReference type="SAM" id="MobiDB-lite"/>
    </source>
</evidence>
<feature type="region of interest" description="Disordered" evidence="2">
    <location>
        <begin position="157"/>
        <end position="240"/>
    </location>
</feature>
<dbReference type="OrthoDB" id="3542681at2759"/>
<gene>
    <name evidence="4" type="ORF">BP5553_06898</name>
</gene>
<dbReference type="GO" id="GO:0046983">
    <property type="term" value="F:protein dimerization activity"/>
    <property type="evidence" value="ECO:0007669"/>
    <property type="project" value="InterPro"/>
</dbReference>
<dbReference type="EMBL" id="NPIC01000006">
    <property type="protein sequence ID" value="RDL34967.1"/>
    <property type="molecule type" value="Genomic_DNA"/>
</dbReference>
<sequence>MNCTINPTSACETSFCGDGQKSCLGTISSPTSQVLDELENATANTFEDWMISSAHSWLGSSVQDSVFGNTSWDPFEKVAATKSQAASQPNEIAPPTEPPQLNFVPNLEETALDLSILPDGFMPNFPSVKFMPTTKHLHRHEKTEEGHIKLELPLGQPTPIDIIEKSRDAPREPRRGSRPRRMSTRALKAQNANKKEPRAAPKASEVSSKRRKYLHDNSKSHSAQHNKCRPTCSSSNSPAISAETRTNHNLIEKQYRNRLNIQFESLMGTLPKGILGEKKAGKAEVLVYANKYIQELEQELKDVEAKNSALQRSVKGLERRYLVMMQ</sequence>
<comment type="caution">
    <text evidence="4">The sequence shown here is derived from an EMBL/GenBank/DDBJ whole genome shotgun (WGS) entry which is preliminary data.</text>
</comment>
<evidence type="ECO:0000256" key="1">
    <source>
        <dbReference type="SAM" id="Coils"/>
    </source>
</evidence>
<dbReference type="Gene3D" id="4.10.280.10">
    <property type="entry name" value="Helix-loop-helix DNA-binding domain"/>
    <property type="match status" value="1"/>
</dbReference>
<protein>
    <recommendedName>
        <fullName evidence="3">BHLH domain-containing protein</fullName>
    </recommendedName>
</protein>
<evidence type="ECO:0000313" key="5">
    <source>
        <dbReference type="Proteomes" id="UP000254866"/>
    </source>
</evidence>
<feature type="compositionally biased region" description="Polar residues" evidence="2">
    <location>
        <begin position="229"/>
        <end position="240"/>
    </location>
</feature>
<feature type="domain" description="BHLH" evidence="3">
    <location>
        <begin position="243"/>
        <end position="296"/>
    </location>
</feature>
<organism evidence="4 5">
    <name type="scientific">Venustampulla echinocandica</name>
    <dbReference type="NCBI Taxonomy" id="2656787"/>
    <lineage>
        <taxon>Eukaryota</taxon>
        <taxon>Fungi</taxon>
        <taxon>Dikarya</taxon>
        <taxon>Ascomycota</taxon>
        <taxon>Pezizomycotina</taxon>
        <taxon>Leotiomycetes</taxon>
        <taxon>Helotiales</taxon>
        <taxon>Pleuroascaceae</taxon>
        <taxon>Venustampulla</taxon>
    </lineage>
</organism>
<dbReference type="GeneID" id="43599747"/>
<dbReference type="SMART" id="SM00353">
    <property type="entry name" value="HLH"/>
    <property type="match status" value="1"/>
</dbReference>